<gene>
    <name evidence="11" type="ORF">A3C82_00810</name>
</gene>
<protein>
    <recommendedName>
        <fullName evidence="13">Phosphomannomutase</fullName>
    </recommendedName>
</protein>
<dbReference type="InterPro" id="IPR005846">
    <property type="entry name" value="A-D-PHexomutase_a/b/a-III"/>
</dbReference>
<dbReference type="STRING" id="1802451.A3C82_00810"/>
<dbReference type="InterPro" id="IPR005843">
    <property type="entry name" value="A-D-PHexomutase_C"/>
</dbReference>
<comment type="cofactor">
    <cofactor evidence="1">
        <name>Mg(2+)</name>
        <dbReference type="ChEBI" id="CHEBI:18420"/>
    </cofactor>
</comment>
<comment type="similarity">
    <text evidence="2">Belongs to the phosphohexose mutase family.</text>
</comment>
<proteinExistence type="inferred from homology"/>
<dbReference type="InterPro" id="IPR005841">
    <property type="entry name" value="Alpha-D-phosphohexomutase_SF"/>
</dbReference>
<dbReference type="PANTHER" id="PTHR43771:SF2">
    <property type="entry name" value="PHOSPHOMANNOMUTASE_PHOSPHOGLUCOMUTASE"/>
    <property type="match status" value="1"/>
</dbReference>
<evidence type="ECO:0000256" key="4">
    <source>
        <dbReference type="ARBA" id="ARBA00022723"/>
    </source>
</evidence>
<dbReference type="PRINTS" id="PR00509">
    <property type="entry name" value="PGMPMM"/>
</dbReference>
<accession>A0A1G2R2I4</accession>
<evidence type="ECO:0000256" key="1">
    <source>
        <dbReference type="ARBA" id="ARBA00001946"/>
    </source>
</evidence>
<dbReference type="InterPro" id="IPR036900">
    <property type="entry name" value="A-D-PHexomutase_C_sf"/>
</dbReference>
<dbReference type="Pfam" id="PF00408">
    <property type="entry name" value="PGM_PMM_IV"/>
    <property type="match status" value="1"/>
</dbReference>
<keyword evidence="4" id="KW-0479">Metal-binding</keyword>
<dbReference type="GO" id="GO:0046872">
    <property type="term" value="F:metal ion binding"/>
    <property type="evidence" value="ECO:0007669"/>
    <property type="project" value="UniProtKB-KW"/>
</dbReference>
<dbReference type="Pfam" id="PF02880">
    <property type="entry name" value="PGM_PMM_III"/>
    <property type="match status" value="1"/>
</dbReference>
<keyword evidence="3" id="KW-0597">Phosphoprotein</keyword>
<evidence type="ECO:0000313" key="11">
    <source>
        <dbReference type="EMBL" id="OHA66798.1"/>
    </source>
</evidence>
<feature type="domain" description="Alpha-D-phosphohexomutase alpha/beta/alpha" evidence="8">
    <location>
        <begin position="7"/>
        <end position="101"/>
    </location>
</feature>
<dbReference type="InterPro" id="IPR005845">
    <property type="entry name" value="A-D-PHexomutase_a/b/a-II"/>
</dbReference>
<dbReference type="PANTHER" id="PTHR43771">
    <property type="entry name" value="PHOSPHOMANNOMUTASE"/>
    <property type="match status" value="1"/>
</dbReference>
<dbReference type="InterPro" id="IPR016055">
    <property type="entry name" value="A-D-PHexomutase_a/b/a-I/II/III"/>
</dbReference>
<evidence type="ECO:0000256" key="5">
    <source>
        <dbReference type="ARBA" id="ARBA00022842"/>
    </source>
</evidence>
<keyword evidence="6" id="KW-0413">Isomerase</keyword>
<dbReference type="GO" id="GO:0005975">
    <property type="term" value="P:carbohydrate metabolic process"/>
    <property type="evidence" value="ECO:0007669"/>
    <property type="project" value="InterPro"/>
</dbReference>
<evidence type="ECO:0000313" key="12">
    <source>
        <dbReference type="Proteomes" id="UP000176901"/>
    </source>
</evidence>
<comment type="caution">
    <text evidence="11">The sequence shown here is derived from an EMBL/GenBank/DDBJ whole genome shotgun (WGS) entry which is preliminary data.</text>
</comment>
<dbReference type="SUPFAM" id="SSF53738">
    <property type="entry name" value="Phosphoglucomutase, first 3 domains"/>
    <property type="match status" value="3"/>
</dbReference>
<keyword evidence="5" id="KW-0460">Magnesium</keyword>
<dbReference type="AlphaFoldDB" id="A0A1G2R2I4"/>
<name>A0A1G2R2I4_9BACT</name>
<dbReference type="Pfam" id="PF02878">
    <property type="entry name" value="PGM_PMM_I"/>
    <property type="match status" value="1"/>
</dbReference>
<dbReference type="CDD" id="cd03089">
    <property type="entry name" value="PMM_PGM"/>
    <property type="match status" value="1"/>
</dbReference>
<evidence type="ECO:0000259" key="7">
    <source>
        <dbReference type="Pfam" id="PF00408"/>
    </source>
</evidence>
<evidence type="ECO:0000259" key="10">
    <source>
        <dbReference type="Pfam" id="PF02880"/>
    </source>
</evidence>
<dbReference type="Gene3D" id="3.30.310.50">
    <property type="entry name" value="Alpha-D-phosphohexomutase, C-terminal domain"/>
    <property type="match status" value="1"/>
</dbReference>
<dbReference type="EMBL" id="MHTW01000024">
    <property type="protein sequence ID" value="OHA66798.1"/>
    <property type="molecule type" value="Genomic_DNA"/>
</dbReference>
<dbReference type="InterPro" id="IPR005844">
    <property type="entry name" value="A-D-PHexomutase_a/b/a-I"/>
</dbReference>
<evidence type="ECO:0000256" key="2">
    <source>
        <dbReference type="ARBA" id="ARBA00010231"/>
    </source>
</evidence>
<evidence type="ECO:0000256" key="6">
    <source>
        <dbReference type="ARBA" id="ARBA00023235"/>
    </source>
</evidence>
<evidence type="ECO:0008006" key="13">
    <source>
        <dbReference type="Google" id="ProtNLM"/>
    </source>
</evidence>
<feature type="domain" description="Alpha-D-phosphohexomutase alpha/beta/alpha" evidence="9">
    <location>
        <begin position="160"/>
        <end position="256"/>
    </location>
</feature>
<evidence type="ECO:0000259" key="9">
    <source>
        <dbReference type="Pfam" id="PF02879"/>
    </source>
</evidence>
<dbReference type="Pfam" id="PF02879">
    <property type="entry name" value="PGM_PMM_II"/>
    <property type="match status" value="1"/>
</dbReference>
<evidence type="ECO:0000256" key="3">
    <source>
        <dbReference type="ARBA" id="ARBA00022553"/>
    </source>
</evidence>
<dbReference type="SUPFAM" id="SSF55957">
    <property type="entry name" value="Phosphoglucomutase, C-terminal domain"/>
    <property type="match status" value="1"/>
</dbReference>
<dbReference type="GO" id="GO:0016868">
    <property type="term" value="F:intramolecular phosphotransferase activity"/>
    <property type="evidence" value="ECO:0007669"/>
    <property type="project" value="InterPro"/>
</dbReference>
<dbReference type="Gene3D" id="3.40.120.10">
    <property type="entry name" value="Alpha-D-Glucose-1,6-Bisphosphate, subunit A, domain 3"/>
    <property type="match status" value="3"/>
</dbReference>
<feature type="domain" description="Alpha-D-phosphohexomutase C-terminal" evidence="7">
    <location>
        <begin position="404"/>
        <end position="446"/>
    </location>
</feature>
<evidence type="ECO:0000259" key="8">
    <source>
        <dbReference type="Pfam" id="PF02878"/>
    </source>
</evidence>
<feature type="domain" description="Alpha-D-phosphohexomutase alpha/beta/alpha" evidence="10">
    <location>
        <begin position="261"/>
        <end position="366"/>
    </location>
</feature>
<reference evidence="11 12" key="1">
    <citation type="journal article" date="2016" name="Nat. Commun.">
        <title>Thousands of microbial genomes shed light on interconnected biogeochemical processes in an aquifer system.</title>
        <authorList>
            <person name="Anantharaman K."/>
            <person name="Brown C.T."/>
            <person name="Hug L.A."/>
            <person name="Sharon I."/>
            <person name="Castelle C.J."/>
            <person name="Probst A.J."/>
            <person name="Thomas B.C."/>
            <person name="Singh A."/>
            <person name="Wilkins M.J."/>
            <person name="Karaoz U."/>
            <person name="Brodie E.L."/>
            <person name="Williams K.H."/>
            <person name="Hubbard S.S."/>
            <person name="Banfield J.F."/>
        </authorList>
    </citation>
    <scope>NUCLEOTIDE SEQUENCE [LARGE SCALE GENOMIC DNA]</scope>
</reference>
<organism evidence="11 12">
    <name type="scientific">Candidatus Wildermuthbacteria bacterium RIFCSPHIGHO2_02_FULL_47_12</name>
    <dbReference type="NCBI Taxonomy" id="1802451"/>
    <lineage>
        <taxon>Bacteria</taxon>
        <taxon>Candidatus Wildermuthiibacteriota</taxon>
    </lineage>
</organism>
<sequence>MKVNPAVFRAYDIRGKYGEDISEEFAARLAHAFLVLYPHMKKIAVARDAAPHSLQLAEAVKEVFLRQGREVIDLGLAPDPLYYFSLFHYGYDGGVMVSSSHMVEFSGFTLSVRKLGSLEVEDVVEDELEKIQELVLGGAGAEESTAFSGNTIVFDPRAEYQEYVSSRIHCKRPMKIVFDCGNGAMGFLPERVFTALGCEVLTLYGEFDGTYPNHIPDPYIEENLQALKHAVLQERADAGFAYDADGDRVAIIDNKGRVVPGDLCLLMLALQAIEKQKGPVVHDMRVSQAFLDAMQQHGVQTYFSISHHSAIIRKLREVNGVFGGEVTLHFLFPADYYLCDDALFASLKLAEIVSRERDFADFVDSLPQYIASPELFIATPDDTKFLIITQLTSYLKEHGYDVVDVDGARIQFKNGWALARAANTSPYIKCRFEGKTKEDLIAIEKESMELFKKLGVPVEQKHYEELGLA</sequence>
<dbReference type="Proteomes" id="UP000176901">
    <property type="component" value="Unassembled WGS sequence"/>
</dbReference>